<keyword evidence="3" id="KW-1185">Reference proteome</keyword>
<feature type="compositionally biased region" description="Basic and acidic residues" evidence="1">
    <location>
        <begin position="176"/>
        <end position="189"/>
    </location>
</feature>
<proteinExistence type="predicted"/>
<gene>
    <name evidence="2" type="ORF">HGRIS_011411</name>
</gene>
<protein>
    <submittedName>
        <fullName evidence="2">Uncharacterized protein</fullName>
    </submittedName>
</protein>
<evidence type="ECO:0000313" key="2">
    <source>
        <dbReference type="EMBL" id="KAL0959718.1"/>
    </source>
</evidence>
<feature type="compositionally biased region" description="Polar residues" evidence="1">
    <location>
        <begin position="102"/>
        <end position="122"/>
    </location>
</feature>
<organism evidence="2 3">
    <name type="scientific">Hohenbuehelia grisea</name>
    <dbReference type="NCBI Taxonomy" id="104357"/>
    <lineage>
        <taxon>Eukaryota</taxon>
        <taxon>Fungi</taxon>
        <taxon>Dikarya</taxon>
        <taxon>Basidiomycota</taxon>
        <taxon>Agaricomycotina</taxon>
        <taxon>Agaricomycetes</taxon>
        <taxon>Agaricomycetidae</taxon>
        <taxon>Agaricales</taxon>
        <taxon>Pleurotineae</taxon>
        <taxon>Pleurotaceae</taxon>
        <taxon>Hohenbuehelia</taxon>
    </lineage>
</organism>
<accession>A0ABR3JV13</accession>
<reference evidence="3" key="1">
    <citation type="submission" date="2024-06" db="EMBL/GenBank/DDBJ databases">
        <title>Multi-omics analyses provide insights into the biosynthesis of the anticancer antibiotic pleurotin in Hohenbuehelia grisea.</title>
        <authorList>
            <person name="Weaver J.A."/>
            <person name="Alberti F."/>
        </authorList>
    </citation>
    <scope>NUCLEOTIDE SEQUENCE [LARGE SCALE GENOMIC DNA]</scope>
    <source>
        <strain evidence="3">T-177</strain>
    </source>
</reference>
<dbReference type="EMBL" id="JASNQZ010000002">
    <property type="protein sequence ID" value="KAL0959718.1"/>
    <property type="molecule type" value="Genomic_DNA"/>
</dbReference>
<feature type="region of interest" description="Disordered" evidence="1">
    <location>
        <begin position="94"/>
        <end position="123"/>
    </location>
</feature>
<sequence>MPLFKKNHDKTHDSTAVRHTEAQSVNNDFSPAAIAANATPASGVGYSHHGMASGAGAGTGIGHEPPMHGHNTLGSMNNNNAGMGAGVNDPYAAAGVGHNQGLPPTSTLSSSNQNHPSGSGQRMTGKIEHAVGSMLGSNALKAKGLQKEQEANEIKLQGQELAEAERLEQEALLRRERAVAHGAHPDNRHHGGNSANTGPY</sequence>
<comment type="caution">
    <text evidence="2">The sequence shown here is derived from an EMBL/GenBank/DDBJ whole genome shotgun (WGS) entry which is preliminary data.</text>
</comment>
<name>A0ABR3JV13_9AGAR</name>
<dbReference type="Proteomes" id="UP001556367">
    <property type="component" value="Unassembled WGS sequence"/>
</dbReference>
<evidence type="ECO:0000313" key="3">
    <source>
        <dbReference type="Proteomes" id="UP001556367"/>
    </source>
</evidence>
<feature type="region of interest" description="Disordered" evidence="1">
    <location>
        <begin position="176"/>
        <end position="200"/>
    </location>
</feature>
<evidence type="ECO:0000256" key="1">
    <source>
        <dbReference type="SAM" id="MobiDB-lite"/>
    </source>
</evidence>